<keyword evidence="4" id="KW-1185">Reference proteome</keyword>
<dbReference type="InterPro" id="IPR025558">
    <property type="entry name" value="DUF4283"/>
</dbReference>
<dbReference type="PANTHER" id="PTHR31286">
    <property type="entry name" value="GLYCINE-RICH CELL WALL STRUCTURAL PROTEIN 1.8-LIKE"/>
    <property type="match status" value="1"/>
</dbReference>
<sequence>MDAFVDKLTTQLNLTEDENRTMKKLWSPRACVEICQLEHGRFLFSFLSESDRNCALKGSPWNFENALLILGEIDGFEDPHQVPLTTQPLWIRVKGAPLAYMESSTGQLIGDILGRFIEIDSGKGGPCLGSFLIIKVIIDVTQPLKRCLRFTFPEVGSRLLLIKYEKLPNCCYLCGLCDHVLNQCSLRDSVVNHGDFKPFGSWLRAEVKEWLDEHEMEPPRSLRLRWLMKAPSFEELGLSGEVRRREKDEDEGDQLL</sequence>
<evidence type="ECO:0000259" key="1">
    <source>
        <dbReference type="Pfam" id="PF14111"/>
    </source>
</evidence>
<protein>
    <recommendedName>
        <fullName evidence="5">DUF4283 domain-containing protein</fullName>
    </recommendedName>
</protein>
<reference evidence="3 4" key="1">
    <citation type="journal article" date="2022" name="G3 (Bethesda)">
        <title>Whole-genome sequence and methylome profiling of the almond [Prunus dulcis (Mill.) D.A. Webb] cultivar 'Nonpareil'.</title>
        <authorList>
            <person name="D'Amico-Willman K.M."/>
            <person name="Ouma W.Z."/>
            <person name="Meulia T."/>
            <person name="Sideli G.M."/>
            <person name="Gradziel T.M."/>
            <person name="Fresnedo-Ramirez J."/>
        </authorList>
    </citation>
    <scope>NUCLEOTIDE SEQUENCE [LARGE SCALE GENOMIC DNA]</scope>
    <source>
        <strain evidence="3">Clone GOH B32 T37-40</strain>
    </source>
</reference>
<evidence type="ECO:0000259" key="2">
    <source>
        <dbReference type="Pfam" id="PF14392"/>
    </source>
</evidence>
<dbReference type="Pfam" id="PF14111">
    <property type="entry name" value="DUF4283"/>
    <property type="match status" value="1"/>
</dbReference>
<dbReference type="EMBL" id="JAJFAZ020000006">
    <property type="protein sequence ID" value="KAI5321323.1"/>
    <property type="molecule type" value="Genomic_DNA"/>
</dbReference>
<comment type="caution">
    <text evidence="3">The sequence shown here is derived from an EMBL/GenBank/DDBJ whole genome shotgun (WGS) entry which is preliminary data.</text>
</comment>
<evidence type="ECO:0000313" key="3">
    <source>
        <dbReference type="EMBL" id="KAI5321323.1"/>
    </source>
</evidence>
<evidence type="ECO:0000313" key="4">
    <source>
        <dbReference type="Proteomes" id="UP001054821"/>
    </source>
</evidence>
<name>A0AAD4YUN3_PRUDU</name>
<feature type="domain" description="Zinc knuckle CX2CX4HX4C" evidence="2">
    <location>
        <begin position="138"/>
        <end position="185"/>
    </location>
</feature>
<dbReference type="PANTHER" id="PTHR31286:SF178">
    <property type="entry name" value="DUF4283 DOMAIN-CONTAINING PROTEIN"/>
    <property type="match status" value="1"/>
</dbReference>
<evidence type="ECO:0008006" key="5">
    <source>
        <dbReference type="Google" id="ProtNLM"/>
    </source>
</evidence>
<dbReference type="InterPro" id="IPR025836">
    <property type="entry name" value="Zn_knuckle_CX2CX4HX4C"/>
</dbReference>
<dbReference type="Pfam" id="PF14392">
    <property type="entry name" value="zf-CCHC_4"/>
    <property type="match status" value="1"/>
</dbReference>
<organism evidence="3 4">
    <name type="scientific">Prunus dulcis</name>
    <name type="common">Almond</name>
    <name type="synonym">Amygdalus dulcis</name>
    <dbReference type="NCBI Taxonomy" id="3755"/>
    <lineage>
        <taxon>Eukaryota</taxon>
        <taxon>Viridiplantae</taxon>
        <taxon>Streptophyta</taxon>
        <taxon>Embryophyta</taxon>
        <taxon>Tracheophyta</taxon>
        <taxon>Spermatophyta</taxon>
        <taxon>Magnoliopsida</taxon>
        <taxon>eudicotyledons</taxon>
        <taxon>Gunneridae</taxon>
        <taxon>Pentapetalae</taxon>
        <taxon>rosids</taxon>
        <taxon>fabids</taxon>
        <taxon>Rosales</taxon>
        <taxon>Rosaceae</taxon>
        <taxon>Amygdaloideae</taxon>
        <taxon>Amygdaleae</taxon>
        <taxon>Prunus</taxon>
    </lineage>
</organism>
<proteinExistence type="predicted"/>
<dbReference type="Proteomes" id="UP001054821">
    <property type="component" value="Chromosome 6"/>
</dbReference>
<gene>
    <name evidence="3" type="ORF">L3X38_030394</name>
</gene>
<feature type="domain" description="DUF4283" evidence="1">
    <location>
        <begin position="19"/>
        <end position="71"/>
    </location>
</feature>
<accession>A0AAD4YUN3</accession>
<dbReference type="InterPro" id="IPR040256">
    <property type="entry name" value="At4g02000-like"/>
</dbReference>
<dbReference type="AlphaFoldDB" id="A0AAD4YUN3"/>